<keyword evidence="1" id="KW-0812">Transmembrane</keyword>
<evidence type="ECO:0000256" key="1">
    <source>
        <dbReference type="SAM" id="Phobius"/>
    </source>
</evidence>
<feature type="transmembrane region" description="Helical" evidence="1">
    <location>
        <begin position="48"/>
        <end position="68"/>
    </location>
</feature>
<evidence type="ECO:0000313" key="2">
    <source>
        <dbReference type="Proteomes" id="UP000887581"/>
    </source>
</evidence>
<organism evidence="2 3">
    <name type="scientific">Setaria digitata</name>
    <dbReference type="NCBI Taxonomy" id="48799"/>
    <lineage>
        <taxon>Eukaryota</taxon>
        <taxon>Metazoa</taxon>
        <taxon>Ecdysozoa</taxon>
        <taxon>Nematoda</taxon>
        <taxon>Chromadorea</taxon>
        <taxon>Rhabditida</taxon>
        <taxon>Spirurina</taxon>
        <taxon>Spiruromorpha</taxon>
        <taxon>Filarioidea</taxon>
        <taxon>Setariidae</taxon>
        <taxon>Setaria</taxon>
    </lineage>
</organism>
<dbReference type="WBParaSite" id="sdigi.contig124.g4808.t1">
    <property type="protein sequence ID" value="sdigi.contig124.g4808.t1"/>
    <property type="gene ID" value="sdigi.contig124.g4808"/>
</dbReference>
<reference evidence="3" key="1">
    <citation type="submission" date="2022-11" db="UniProtKB">
        <authorList>
            <consortium name="WormBaseParasite"/>
        </authorList>
    </citation>
    <scope>IDENTIFICATION</scope>
</reference>
<keyword evidence="2" id="KW-1185">Reference proteome</keyword>
<feature type="transmembrane region" description="Helical" evidence="1">
    <location>
        <begin position="75"/>
        <end position="99"/>
    </location>
</feature>
<proteinExistence type="predicted"/>
<evidence type="ECO:0000313" key="3">
    <source>
        <dbReference type="WBParaSite" id="sdigi.contig124.g4808.t1"/>
    </source>
</evidence>
<keyword evidence="1" id="KW-1133">Transmembrane helix</keyword>
<dbReference type="AlphaFoldDB" id="A0A915PK50"/>
<sequence length="452" mass="51364">MIGVASSDFLRRVYKLILNKSLLDVMDLEMIEEQYLVSEQKTLISSKVGVSLIVICFSVITVVVASGFSVSYQVLGLLVCPALFIGFLEIIKWFCYYIILSYIEASTDFDSIFHRIIALIRSREITFFGLWQKFDLNAAVCLRSLRSDLLKALRCAVQCHIRMSRSLSSYDDSGKLLCEMFTPEISRLALEDDICEKFLQLHSLKLLFLLRSEYLRLFLVNLSYPPRTVMFLFLDLLWGILLLKNSKASLSGNEIPEEKKFQYVGEILKKALEFSTPETHVQQHEDIEHPSISSDSLISGNIYEAESTADDLRAEKIYEGSSLVSDDEQKDVFPSSWEEDKTCDLIAKSVVMELKLRLLERVKESDATTAAESSRIERMAKVKNKCQEIPTVCENCSADKYLVDDQNTLDNITLLSENNILHSRVVGMDLKHALSFMKLAPSVDFIDDPGNE</sequence>
<dbReference type="Proteomes" id="UP000887581">
    <property type="component" value="Unplaced"/>
</dbReference>
<name>A0A915PK50_9BILA</name>
<accession>A0A915PK50</accession>
<keyword evidence="1" id="KW-0472">Membrane</keyword>
<protein>
    <submittedName>
        <fullName evidence="3">DUF4220 domain-containing protein</fullName>
    </submittedName>
</protein>